<keyword evidence="2" id="KW-1185">Reference proteome</keyword>
<sequence>MNSGGAKESSQSNCGDSLTVDCSGISAIMSKLDLITKDLELKTFDIKKEIKEIKDDFKQVTTNLEANLEKFRSENASLKKKTSQLEKDIINLNVMLQENLQYSRFSGVKISNIPYSADEDLYAKLKIICD</sequence>
<reference evidence="1" key="1">
    <citation type="submission" date="2015-05" db="UniProtKB">
        <authorList>
            <consortium name="EnsemblMetazoa"/>
        </authorList>
    </citation>
    <scope>IDENTIFICATION</scope>
</reference>
<dbReference type="InParanoid" id="T1I855"/>
<evidence type="ECO:0000313" key="2">
    <source>
        <dbReference type="Proteomes" id="UP000015103"/>
    </source>
</evidence>
<protein>
    <submittedName>
        <fullName evidence="1">Uncharacterized protein</fullName>
    </submittedName>
</protein>
<name>T1I855_RHOPR</name>
<dbReference type="AlphaFoldDB" id="T1I855"/>
<accession>T1I855</accession>
<organism evidence="1 2">
    <name type="scientific">Rhodnius prolixus</name>
    <name type="common">Triatomid bug</name>
    <dbReference type="NCBI Taxonomy" id="13249"/>
    <lineage>
        <taxon>Eukaryota</taxon>
        <taxon>Metazoa</taxon>
        <taxon>Ecdysozoa</taxon>
        <taxon>Arthropoda</taxon>
        <taxon>Hexapoda</taxon>
        <taxon>Insecta</taxon>
        <taxon>Pterygota</taxon>
        <taxon>Neoptera</taxon>
        <taxon>Paraneoptera</taxon>
        <taxon>Hemiptera</taxon>
        <taxon>Heteroptera</taxon>
        <taxon>Panheteroptera</taxon>
        <taxon>Cimicomorpha</taxon>
        <taxon>Reduviidae</taxon>
        <taxon>Triatominae</taxon>
        <taxon>Rhodnius</taxon>
    </lineage>
</organism>
<dbReference type="EMBL" id="ACPB03030138">
    <property type="status" value="NOT_ANNOTATED_CDS"/>
    <property type="molecule type" value="Genomic_DNA"/>
</dbReference>
<dbReference type="EnsemblMetazoa" id="RPRC012477-RA">
    <property type="protein sequence ID" value="RPRC012477-PA"/>
    <property type="gene ID" value="RPRC012477"/>
</dbReference>
<dbReference type="Proteomes" id="UP000015103">
    <property type="component" value="Unassembled WGS sequence"/>
</dbReference>
<evidence type="ECO:0000313" key="1">
    <source>
        <dbReference type="EnsemblMetazoa" id="RPRC012477-PA"/>
    </source>
</evidence>
<proteinExistence type="predicted"/>
<dbReference type="HOGENOM" id="CLU_159709_0_0_1"/>
<dbReference type="VEuPathDB" id="VectorBase:RPRC012477"/>